<dbReference type="PANTHER" id="PTHR22946">
    <property type="entry name" value="DIENELACTONE HYDROLASE DOMAIN-CONTAINING PROTEIN-RELATED"/>
    <property type="match status" value="1"/>
</dbReference>
<dbReference type="InterPro" id="IPR029058">
    <property type="entry name" value="AB_hydrolase_fold"/>
</dbReference>
<protein>
    <submittedName>
        <fullName evidence="4">X-Pro dipeptidyl-peptidase</fullName>
    </submittedName>
</protein>
<feature type="domain" description="Xaa-Pro dipeptidyl-peptidase C-terminal" evidence="3">
    <location>
        <begin position="294"/>
        <end position="521"/>
    </location>
</feature>
<evidence type="ECO:0000256" key="2">
    <source>
        <dbReference type="SAM" id="SignalP"/>
    </source>
</evidence>
<dbReference type="InterPro" id="IPR013736">
    <property type="entry name" value="Xaa-Pro_dipept_C"/>
</dbReference>
<dbReference type="GO" id="GO:0008239">
    <property type="term" value="F:dipeptidyl-peptidase activity"/>
    <property type="evidence" value="ECO:0007669"/>
    <property type="project" value="InterPro"/>
</dbReference>
<evidence type="ECO:0000259" key="3">
    <source>
        <dbReference type="SMART" id="SM00939"/>
    </source>
</evidence>
<dbReference type="Pfam" id="PF08530">
    <property type="entry name" value="PepX_C"/>
    <property type="match status" value="1"/>
</dbReference>
<evidence type="ECO:0000313" key="4">
    <source>
        <dbReference type="EMBL" id="OAX53925.1"/>
    </source>
</evidence>
<organism evidence="4 5">
    <name type="scientific">Xanthomonas graminis pv. poae</name>
    <dbReference type="NCBI Taxonomy" id="227946"/>
    <lineage>
        <taxon>Bacteria</taxon>
        <taxon>Pseudomonadati</taxon>
        <taxon>Pseudomonadota</taxon>
        <taxon>Gammaproteobacteria</taxon>
        <taxon>Lysobacterales</taxon>
        <taxon>Lysobacteraceae</taxon>
        <taxon>Xanthomonas</taxon>
        <taxon>Xanthomonas translucens group</taxon>
        <taxon>Xanthomonas graminis</taxon>
    </lineage>
</organism>
<accession>A0A199NYR4</accession>
<dbReference type="InterPro" id="IPR008979">
    <property type="entry name" value="Galactose-bd-like_sf"/>
</dbReference>
<dbReference type="Pfam" id="PF02129">
    <property type="entry name" value="Peptidase_S15"/>
    <property type="match status" value="1"/>
</dbReference>
<reference evidence="4 5" key="1">
    <citation type="submission" date="2016-04" db="EMBL/GenBank/DDBJ databases">
        <title>Xanthomonas translucens phylogeny.</title>
        <authorList>
            <person name="Langlois P."/>
        </authorList>
    </citation>
    <scope>NUCLEOTIDE SEQUENCE [LARGE SCALE GENOMIC DNA]</scope>
    <source>
        <strain evidence="4 5">B99</strain>
    </source>
</reference>
<dbReference type="Gene3D" id="3.40.50.1820">
    <property type="entry name" value="alpha/beta hydrolase"/>
    <property type="match status" value="2"/>
</dbReference>
<feature type="chain" id="PRO_5008282217" evidence="2">
    <location>
        <begin position="24"/>
        <end position="525"/>
    </location>
</feature>
<gene>
    <name evidence="4" type="ORF">A6R73_05675</name>
</gene>
<dbReference type="SUPFAM" id="SSF53474">
    <property type="entry name" value="alpha/beta-Hydrolases"/>
    <property type="match status" value="1"/>
</dbReference>
<keyword evidence="2" id="KW-0732">Signal</keyword>
<dbReference type="SMART" id="SM00939">
    <property type="entry name" value="PepX_C"/>
    <property type="match status" value="1"/>
</dbReference>
<evidence type="ECO:0000313" key="5">
    <source>
        <dbReference type="Proteomes" id="UP000093858"/>
    </source>
</evidence>
<dbReference type="Proteomes" id="UP000093858">
    <property type="component" value="Unassembled WGS sequence"/>
</dbReference>
<feature type="signal peptide" evidence="2">
    <location>
        <begin position="1"/>
        <end position="23"/>
    </location>
</feature>
<dbReference type="SUPFAM" id="SSF49785">
    <property type="entry name" value="Galactose-binding domain-like"/>
    <property type="match status" value="1"/>
</dbReference>
<dbReference type="AlphaFoldDB" id="A0A199NYR4"/>
<dbReference type="GO" id="GO:0052689">
    <property type="term" value="F:carboxylic ester hydrolase activity"/>
    <property type="evidence" value="ECO:0007669"/>
    <property type="project" value="UniProtKB-ARBA"/>
</dbReference>
<evidence type="ECO:0000256" key="1">
    <source>
        <dbReference type="ARBA" id="ARBA00022801"/>
    </source>
</evidence>
<dbReference type="EMBL" id="LWSU01000252">
    <property type="protein sequence ID" value="OAX53925.1"/>
    <property type="molecule type" value="Genomic_DNA"/>
</dbReference>
<keyword evidence="1" id="KW-0378">Hydrolase</keyword>
<dbReference type="InterPro" id="IPR000383">
    <property type="entry name" value="Xaa-Pro-like_dom"/>
</dbReference>
<name>A0A199NYR4_9XANT</name>
<dbReference type="Gene3D" id="2.60.120.260">
    <property type="entry name" value="Galactose-binding domain-like"/>
    <property type="match status" value="1"/>
</dbReference>
<dbReference type="RefSeq" id="WP_064541601.1">
    <property type="nucleotide sequence ID" value="NZ_LWSU01000252.1"/>
</dbReference>
<proteinExistence type="predicted"/>
<dbReference type="InterPro" id="IPR050261">
    <property type="entry name" value="FrsA_esterase"/>
</dbReference>
<dbReference type="PANTHER" id="PTHR22946:SF9">
    <property type="entry name" value="POLYKETIDE TRANSFERASE AF380"/>
    <property type="match status" value="1"/>
</dbReference>
<comment type="caution">
    <text evidence="4">The sequence shown here is derived from an EMBL/GenBank/DDBJ whole genome shotgun (WGS) entry which is preliminary data.</text>
</comment>
<sequence length="525" mass="54304">MRTSVSRCTALCAMLLFSAAAFAGGFSNQYQTIASWDGTKLAALVLVPQGQGPGPFPLVVMPASWSLPNLEYVGRASELASDGYVVVSYTSRGFWDSAGQIDIAGAPTVEDVSTVIDWALANTPANAKAIGVSGISYGAGTSLLAAARDPRIKAVAALSGWADLQASLYANATVSQQGVGLLVASGAITGRPGQDLAQISARVAGGDYDGAVQGFLPKAGERSVINEVQALNRNGTAVLLANAFNDGLFPPNQYIDLYNRLSVPKHLMFSQGDHATAELPGALGLPNEIYTETTRWFDHYLKGQANGVDSEQPVQLSTLGGTWLRYADWNSVQAGATRYALTRPSGLIATGALSSGASNGWSHRIATGVPTLADSGVLLVSGLLQGLGQPVSTSIPLVDRNGAAVWSGPVLSSAKRLAGSPSLRVTVTPSQANVSLFAYLYSMNGLGVAQLLSHAPYSLRNATPGVATTIDLPLQATAAEIPAGNRLVLVVDTTDPRYSSVSRFGGSVSFSSPASAPSSLSVPLH</sequence>